<feature type="compositionally biased region" description="Basic residues" evidence="1">
    <location>
        <begin position="92"/>
        <end position="101"/>
    </location>
</feature>
<feature type="non-terminal residue" evidence="2">
    <location>
        <position position="118"/>
    </location>
</feature>
<dbReference type="AlphaFoldDB" id="A0A6J4VQE8"/>
<evidence type="ECO:0000313" key="2">
    <source>
        <dbReference type="EMBL" id="CAA9583947.1"/>
    </source>
</evidence>
<organism evidence="2">
    <name type="scientific">uncultured Thermomicrobiales bacterium</name>
    <dbReference type="NCBI Taxonomy" id="1645740"/>
    <lineage>
        <taxon>Bacteria</taxon>
        <taxon>Pseudomonadati</taxon>
        <taxon>Thermomicrobiota</taxon>
        <taxon>Thermomicrobia</taxon>
        <taxon>Thermomicrobiales</taxon>
        <taxon>environmental samples</taxon>
    </lineage>
</organism>
<protein>
    <submittedName>
        <fullName evidence="2">Uncharacterized protein</fullName>
    </submittedName>
</protein>
<feature type="compositionally biased region" description="Basic and acidic residues" evidence="1">
    <location>
        <begin position="1"/>
        <end position="20"/>
    </location>
</feature>
<feature type="compositionally biased region" description="Basic and acidic residues" evidence="1">
    <location>
        <begin position="49"/>
        <end position="74"/>
    </location>
</feature>
<feature type="region of interest" description="Disordered" evidence="1">
    <location>
        <begin position="1"/>
        <end position="76"/>
    </location>
</feature>
<sequence>GDLRGGDGRAADGCRLEPVRRPLPARGAAGASGLGGVQGRPVRPTPPDSARRRAYLDDPRRSVDGDRPRAVPDRPRHRLRALRARVATARFHKGGAGRRDRRCPGRIAGGRRGGRDPM</sequence>
<evidence type="ECO:0000256" key="1">
    <source>
        <dbReference type="SAM" id="MobiDB-lite"/>
    </source>
</evidence>
<gene>
    <name evidence="2" type="ORF">AVDCRST_MAG19-4428</name>
</gene>
<accession>A0A6J4VQE8</accession>
<feature type="non-terminal residue" evidence="2">
    <location>
        <position position="1"/>
    </location>
</feature>
<dbReference type="EMBL" id="CADCWL010000244">
    <property type="protein sequence ID" value="CAA9583947.1"/>
    <property type="molecule type" value="Genomic_DNA"/>
</dbReference>
<name>A0A6J4VQE8_9BACT</name>
<proteinExistence type="predicted"/>
<feature type="region of interest" description="Disordered" evidence="1">
    <location>
        <begin position="92"/>
        <end position="118"/>
    </location>
</feature>
<reference evidence="2" key="1">
    <citation type="submission" date="2020-02" db="EMBL/GenBank/DDBJ databases">
        <authorList>
            <person name="Meier V. D."/>
        </authorList>
    </citation>
    <scope>NUCLEOTIDE SEQUENCE</scope>
    <source>
        <strain evidence="2">AVDCRST_MAG19</strain>
    </source>
</reference>